<keyword evidence="2" id="KW-0282">Flagellum</keyword>
<dbReference type="RefSeq" id="WP_347306094.1">
    <property type="nucleotide sequence ID" value="NZ_JBAJEX010000001.1"/>
</dbReference>
<dbReference type="SUPFAM" id="SSF160214">
    <property type="entry name" value="FlaG-like"/>
    <property type="match status" value="1"/>
</dbReference>
<organism evidence="2 3">
    <name type="scientific">Thiobacter aerophilum</name>
    <dbReference type="NCBI Taxonomy" id="3121275"/>
    <lineage>
        <taxon>Bacteria</taxon>
        <taxon>Pseudomonadati</taxon>
        <taxon>Pseudomonadota</taxon>
        <taxon>Betaproteobacteria</taxon>
        <taxon>Burkholderiales</taxon>
        <taxon>Thiobacteraceae</taxon>
        <taxon>Thiobacter</taxon>
    </lineage>
</organism>
<keyword evidence="3" id="KW-1185">Reference proteome</keyword>
<feature type="compositionally biased region" description="Low complexity" evidence="1">
    <location>
        <begin position="38"/>
        <end position="50"/>
    </location>
</feature>
<keyword evidence="2" id="KW-0969">Cilium</keyword>
<proteinExistence type="predicted"/>
<gene>
    <name evidence="2" type="ORF">V6E02_00510</name>
</gene>
<evidence type="ECO:0000313" key="2">
    <source>
        <dbReference type="EMBL" id="MEO1765704.1"/>
    </source>
</evidence>
<dbReference type="InterPro" id="IPR035924">
    <property type="entry name" value="FlaG-like_sf"/>
</dbReference>
<sequence>MSNGSISPLGPGMRMGGVSGAAPNVSPETPPPMPPPATTLLLPAPGQRQQADAQVVKQAVERINAFIQSAQSDLKISVDQDTGMVVVKVVDRESGEVIRQIPPEEALTIAKHLDSAQGVLFRSKV</sequence>
<evidence type="ECO:0000256" key="1">
    <source>
        <dbReference type="SAM" id="MobiDB-lite"/>
    </source>
</evidence>
<dbReference type="Gene3D" id="3.30.160.170">
    <property type="entry name" value="FlaG-like"/>
    <property type="match status" value="1"/>
</dbReference>
<dbReference type="PANTHER" id="PTHR37166:SF1">
    <property type="entry name" value="PROTEIN FLAG"/>
    <property type="match status" value="1"/>
</dbReference>
<keyword evidence="2" id="KW-0966">Cell projection</keyword>
<feature type="compositionally biased region" description="Pro residues" evidence="1">
    <location>
        <begin position="28"/>
        <end position="37"/>
    </location>
</feature>
<feature type="region of interest" description="Disordered" evidence="1">
    <location>
        <begin position="1"/>
        <end position="50"/>
    </location>
</feature>
<dbReference type="Pfam" id="PF03646">
    <property type="entry name" value="FlaG"/>
    <property type="match status" value="1"/>
</dbReference>
<dbReference type="EMBL" id="JBAJEX010000001">
    <property type="protein sequence ID" value="MEO1765704.1"/>
    <property type="molecule type" value="Genomic_DNA"/>
</dbReference>
<dbReference type="PANTHER" id="PTHR37166">
    <property type="entry name" value="PROTEIN FLAG"/>
    <property type="match status" value="1"/>
</dbReference>
<accession>A0ABV0EAW6</accession>
<dbReference type="InterPro" id="IPR005186">
    <property type="entry name" value="FlaG"/>
</dbReference>
<reference evidence="2 3" key="1">
    <citation type="submission" date="2024-02" db="EMBL/GenBank/DDBJ databases">
        <title>New thermophilic sulfur-oxidizing bacteria from a hot springs of the Uzon caldera (Kamchatka, Russia).</title>
        <authorList>
            <person name="Dukat A.M."/>
            <person name="Elcheninov A.G."/>
            <person name="Frolov E.N."/>
        </authorList>
    </citation>
    <scope>NUCLEOTIDE SEQUENCE [LARGE SCALE GENOMIC DNA]</scope>
    <source>
        <strain evidence="2 3">AK1</strain>
    </source>
</reference>
<comment type="caution">
    <text evidence="2">The sequence shown here is derived from an EMBL/GenBank/DDBJ whole genome shotgun (WGS) entry which is preliminary data.</text>
</comment>
<protein>
    <submittedName>
        <fullName evidence="2">Flagellar protein FlaG</fullName>
    </submittedName>
</protein>
<evidence type="ECO:0000313" key="3">
    <source>
        <dbReference type="Proteomes" id="UP001482231"/>
    </source>
</evidence>
<dbReference type="Proteomes" id="UP001482231">
    <property type="component" value="Unassembled WGS sequence"/>
</dbReference>
<name>A0ABV0EAW6_9BURK</name>